<evidence type="ECO:0000313" key="1">
    <source>
        <dbReference type="EMBL" id="MBN7819374.1"/>
    </source>
</evidence>
<comment type="caution">
    <text evidence="2">The sequence shown here is derived from an EMBL/GenBank/DDBJ whole genome shotgun (WGS) entry which is preliminary data.</text>
</comment>
<proteinExistence type="predicted"/>
<feature type="non-terminal residue" evidence="2">
    <location>
        <position position="1"/>
    </location>
</feature>
<gene>
    <name evidence="1" type="ORF">J0A65_05830</name>
    <name evidence="2" type="ORF">J0A65_17700</name>
</gene>
<evidence type="ECO:0000313" key="3">
    <source>
        <dbReference type="Proteomes" id="UP000663992"/>
    </source>
</evidence>
<reference evidence="2 3" key="1">
    <citation type="submission" date="2021-03" db="EMBL/GenBank/DDBJ databases">
        <title>novel species isolated from a fishpond in China.</title>
        <authorList>
            <person name="Lu H."/>
            <person name="Cai Z."/>
        </authorList>
    </citation>
    <scope>NUCLEOTIDE SEQUENCE [LARGE SCALE GENOMIC DNA]</scope>
    <source>
        <strain evidence="2 3">Y57</strain>
    </source>
</reference>
<dbReference type="EMBL" id="JAFKCS010000004">
    <property type="protein sequence ID" value="MBN7819374.1"/>
    <property type="molecule type" value="Genomic_DNA"/>
</dbReference>
<dbReference type="Proteomes" id="UP000663992">
    <property type="component" value="Unassembled WGS sequence"/>
</dbReference>
<evidence type="ECO:0000313" key="2">
    <source>
        <dbReference type="EMBL" id="MBN7821707.1"/>
    </source>
</evidence>
<dbReference type="EMBL" id="JAFKCS010000021">
    <property type="protein sequence ID" value="MBN7821707.1"/>
    <property type="molecule type" value="Genomic_DNA"/>
</dbReference>
<organism evidence="2 3">
    <name type="scientific">Bowmanella yangjiangensis</name>
    <dbReference type="NCBI Taxonomy" id="2811230"/>
    <lineage>
        <taxon>Bacteria</taxon>
        <taxon>Pseudomonadati</taxon>
        <taxon>Pseudomonadota</taxon>
        <taxon>Gammaproteobacteria</taxon>
        <taxon>Alteromonadales</taxon>
        <taxon>Alteromonadaceae</taxon>
        <taxon>Bowmanella</taxon>
    </lineage>
</organism>
<accession>A0ABS3CX48</accession>
<name>A0ABS3CX48_9ALTE</name>
<keyword evidence="3" id="KW-1185">Reference proteome</keyword>
<sequence>DSVGANEDIIRRYVKYQDKQAKEEEERQQRLELS</sequence>
<protein>
    <submittedName>
        <fullName evidence="2">IS200/IS605 family transposase</fullName>
    </submittedName>
</protein>